<evidence type="ECO:0000313" key="2">
    <source>
        <dbReference type="Proteomes" id="UP000828390"/>
    </source>
</evidence>
<dbReference type="AlphaFoldDB" id="A0A9D4CP13"/>
<organism evidence="1 2">
    <name type="scientific">Dreissena polymorpha</name>
    <name type="common">Zebra mussel</name>
    <name type="synonym">Mytilus polymorpha</name>
    <dbReference type="NCBI Taxonomy" id="45954"/>
    <lineage>
        <taxon>Eukaryota</taxon>
        <taxon>Metazoa</taxon>
        <taxon>Spiralia</taxon>
        <taxon>Lophotrochozoa</taxon>
        <taxon>Mollusca</taxon>
        <taxon>Bivalvia</taxon>
        <taxon>Autobranchia</taxon>
        <taxon>Heteroconchia</taxon>
        <taxon>Euheterodonta</taxon>
        <taxon>Imparidentia</taxon>
        <taxon>Neoheterodontei</taxon>
        <taxon>Myida</taxon>
        <taxon>Dreissenoidea</taxon>
        <taxon>Dreissenidae</taxon>
        <taxon>Dreissena</taxon>
    </lineage>
</organism>
<name>A0A9D4CP13_DREPO</name>
<accession>A0A9D4CP13</accession>
<sequence length="92" mass="10546">MVAYNFLQQHCKIFIILLMDINVLKVWIPQGCGAPHSTCDQDGSFRNNPRYFQLKAKSHCEYAKGVYDDHGMCVLNILSLYISSSTLRYQLA</sequence>
<reference evidence="1" key="2">
    <citation type="submission" date="2020-11" db="EMBL/GenBank/DDBJ databases">
        <authorList>
            <person name="McCartney M.A."/>
            <person name="Auch B."/>
            <person name="Kono T."/>
            <person name="Mallez S."/>
            <person name="Becker A."/>
            <person name="Gohl D.M."/>
            <person name="Silverstein K.A.T."/>
            <person name="Koren S."/>
            <person name="Bechman K.B."/>
            <person name="Herman A."/>
            <person name="Abrahante J.E."/>
            <person name="Garbe J."/>
        </authorList>
    </citation>
    <scope>NUCLEOTIDE SEQUENCE</scope>
    <source>
        <strain evidence="1">Duluth1</strain>
        <tissue evidence="1">Whole animal</tissue>
    </source>
</reference>
<dbReference type="EMBL" id="JAIWYP010000012">
    <property type="protein sequence ID" value="KAH3727700.1"/>
    <property type="molecule type" value="Genomic_DNA"/>
</dbReference>
<protein>
    <submittedName>
        <fullName evidence="1">Uncharacterized protein</fullName>
    </submittedName>
</protein>
<gene>
    <name evidence="1" type="ORF">DPMN_053643</name>
</gene>
<proteinExistence type="predicted"/>
<reference evidence="1" key="1">
    <citation type="journal article" date="2019" name="bioRxiv">
        <title>The Genome of the Zebra Mussel, Dreissena polymorpha: A Resource for Invasive Species Research.</title>
        <authorList>
            <person name="McCartney M.A."/>
            <person name="Auch B."/>
            <person name="Kono T."/>
            <person name="Mallez S."/>
            <person name="Zhang Y."/>
            <person name="Obille A."/>
            <person name="Becker A."/>
            <person name="Abrahante J.E."/>
            <person name="Garbe J."/>
            <person name="Badalamenti J.P."/>
            <person name="Herman A."/>
            <person name="Mangelson H."/>
            <person name="Liachko I."/>
            <person name="Sullivan S."/>
            <person name="Sone E.D."/>
            <person name="Koren S."/>
            <person name="Silverstein K.A.T."/>
            <person name="Beckman K.B."/>
            <person name="Gohl D.M."/>
        </authorList>
    </citation>
    <scope>NUCLEOTIDE SEQUENCE</scope>
    <source>
        <strain evidence="1">Duluth1</strain>
        <tissue evidence="1">Whole animal</tissue>
    </source>
</reference>
<evidence type="ECO:0000313" key="1">
    <source>
        <dbReference type="EMBL" id="KAH3727700.1"/>
    </source>
</evidence>
<comment type="caution">
    <text evidence="1">The sequence shown here is derived from an EMBL/GenBank/DDBJ whole genome shotgun (WGS) entry which is preliminary data.</text>
</comment>
<keyword evidence="2" id="KW-1185">Reference proteome</keyword>
<dbReference type="Proteomes" id="UP000828390">
    <property type="component" value="Unassembled WGS sequence"/>
</dbReference>